<evidence type="ECO:0000259" key="1">
    <source>
        <dbReference type="SMART" id="SM00954"/>
    </source>
</evidence>
<dbReference type="PANTHER" id="PTHR47837:SF2">
    <property type="entry name" value="GTP PYROPHOSPHOKINASE YWAC"/>
    <property type="match status" value="1"/>
</dbReference>
<protein>
    <submittedName>
        <fullName evidence="2">GTP pyrophosphokinase</fullName>
    </submittedName>
</protein>
<dbReference type="SUPFAM" id="SSF81301">
    <property type="entry name" value="Nucleotidyltransferase"/>
    <property type="match status" value="1"/>
</dbReference>
<dbReference type="SMART" id="SM00954">
    <property type="entry name" value="RelA_SpoT"/>
    <property type="match status" value="1"/>
</dbReference>
<accession>A0A255EBB4</accession>
<dbReference type="PANTHER" id="PTHR47837">
    <property type="entry name" value="GTP PYROPHOSPHOKINASE YJBM"/>
    <property type="match status" value="1"/>
</dbReference>
<feature type="domain" description="RelA/SpoT" evidence="1">
    <location>
        <begin position="50"/>
        <end position="173"/>
    </location>
</feature>
<sequence>MADLKRFRDAMTRFMLSYRFGIDEIMTKIDILKTEFEHLHEYSPIEHVSSRLKTPQSILTKARRRGIPVTMTSIQENILDIAGVRVVCSFINDAYALADLLTAQRDLTVVQVKDYIKHPKSNGYKSLHLIVKVPVFLSSSVEDVHVELQIRTIAMDFWASLEHKIYYKFDQDVPADMLDELAAAAHTASELDERMQRIHHDVAALKPVAPPDDLRNVRLPAALDEFLGNGQDQH</sequence>
<evidence type="ECO:0000313" key="3">
    <source>
        <dbReference type="Proteomes" id="UP000216533"/>
    </source>
</evidence>
<reference evidence="2 3" key="1">
    <citation type="submission" date="2017-07" db="EMBL/GenBank/DDBJ databases">
        <title>Draft whole genome sequences of clinical Proprionibacteriaceae strains.</title>
        <authorList>
            <person name="Bernier A.-M."/>
            <person name="Bernard K."/>
            <person name="Domingo M.-C."/>
        </authorList>
    </citation>
    <scope>NUCLEOTIDE SEQUENCE [LARGE SCALE GENOMIC DNA]</scope>
    <source>
        <strain evidence="2 3">NML 160184</strain>
    </source>
</reference>
<name>A0A255EBB4_9ACTN</name>
<dbReference type="Proteomes" id="UP000216533">
    <property type="component" value="Unassembled WGS sequence"/>
</dbReference>
<dbReference type="Gene3D" id="3.30.460.10">
    <property type="entry name" value="Beta Polymerase, domain 2"/>
    <property type="match status" value="1"/>
</dbReference>
<dbReference type="Gene3D" id="1.10.287.860">
    <property type="entry name" value="Nucleotidyltransferase"/>
    <property type="match status" value="1"/>
</dbReference>
<dbReference type="AlphaFoldDB" id="A0A255EBB4"/>
<dbReference type="Pfam" id="PF04607">
    <property type="entry name" value="RelA_SpoT"/>
    <property type="match status" value="1"/>
</dbReference>
<dbReference type="InterPro" id="IPR007685">
    <property type="entry name" value="RelA_SpoT"/>
</dbReference>
<gene>
    <name evidence="2" type="ORF">CGZ92_10535</name>
</gene>
<proteinExistence type="predicted"/>
<dbReference type="EMBL" id="NMVI01000025">
    <property type="protein sequence ID" value="OYN85423.1"/>
    <property type="molecule type" value="Genomic_DNA"/>
</dbReference>
<evidence type="ECO:0000313" key="2">
    <source>
        <dbReference type="EMBL" id="OYN85423.1"/>
    </source>
</evidence>
<keyword evidence="2" id="KW-0418">Kinase</keyword>
<organism evidence="2 3">
    <name type="scientific">Parenemella sanctibonifatiensis</name>
    <dbReference type="NCBI Taxonomy" id="2016505"/>
    <lineage>
        <taxon>Bacteria</taxon>
        <taxon>Bacillati</taxon>
        <taxon>Actinomycetota</taxon>
        <taxon>Actinomycetes</taxon>
        <taxon>Propionibacteriales</taxon>
        <taxon>Propionibacteriaceae</taxon>
        <taxon>Parenemella</taxon>
    </lineage>
</organism>
<dbReference type="InterPro" id="IPR052366">
    <property type="entry name" value="GTP_Pyrophosphokinase"/>
</dbReference>
<keyword evidence="2" id="KW-0808">Transferase</keyword>
<dbReference type="GO" id="GO:0015969">
    <property type="term" value="P:guanosine tetraphosphate metabolic process"/>
    <property type="evidence" value="ECO:0007669"/>
    <property type="project" value="InterPro"/>
</dbReference>
<dbReference type="CDD" id="cd05399">
    <property type="entry name" value="NT_Rel-Spo_like"/>
    <property type="match status" value="1"/>
</dbReference>
<dbReference type="GO" id="GO:0016301">
    <property type="term" value="F:kinase activity"/>
    <property type="evidence" value="ECO:0007669"/>
    <property type="project" value="UniProtKB-KW"/>
</dbReference>
<comment type="caution">
    <text evidence="2">The sequence shown here is derived from an EMBL/GenBank/DDBJ whole genome shotgun (WGS) entry which is preliminary data.</text>
</comment>
<dbReference type="InterPro" id="IPR043519">
    <property type="entry name" value="NT_sf"/>
</dbReference>